<comment type="caution">
    <text evidence="1">The sequence shown here is derived from an EMBL/GenBank/DDBJ whole genome shotgun (WGS) entry which is preliminary data.</text>
</comment>
<proteinExistence type="predicted"/>
<dbReference type="Proteomes" id="UP000534306">
    <property type="component" value="Unassembled WGS sequence"/>
</dbReference>
<dbReference type="AlphaFoldDB" id="A0A7Y4L7S2"/>
<organism evidence="1 2">
    <name type="scientific">Kribbella sandramycini</name>
    <dbReference type="NCBI Taxonomy" id="60450"/>
    <lineage>
        <taxon>Bacteria</taxon>
        <taxon>Bacillati</taxon>
        <taxon>Actinomycetota</taxon>
        <taxon>Actinomycetes</taxon>
        <taxon>Propionibacteriales</taxon>
        <taxon>Kribbellaceae</taxon>
        <taxon>Kribbella</taxon>
    </lineage>
</organism>
<evidence type="ECO:0000313" key="1">
    <source>
        <dbReference type="EMBL" id="NOL45938.1"/>
    </source>
</evidence>
<reference evidence="1 2" key="1">
    <citation type="submission" date="2020-05" db="EMBL/GenBank/DDBJ databases">
        <title>Genome sequence of Kribbella sandramycini ATCC 39419.</title>
        <authorList>
            <person name="Maclea K.S."/>
            <person name="Fair J.L."/>
        </authorList>
    </citation>
    <scope>NUCLEOTIDE SEQUENCE [LARGE SCALE GENOMIC DNA]</scope>
    <source>
        <strain evidence="1 2">ATCC 39419</strain>
    </source>
</reference>
<protein>
    <submittedName>
        <fullName evidence="1">Uncharacterized protein</fullName>
    </submittedName>
</protein>
<dbReference type="RefSeq" id="WP_171679235.1">
    <property type="nucleotide sequence ID" value="NZ_JABJRC010000025.1"/>
</dbReference>
<keyword evidence="2" id="KW-1185">Reference proteome</keyword>
<feature type="non-terminal residue" evidence="1">
    <location>
        <position position="98"/>
    </location>
</feature>
<sequence length="98" mass="10714">MNDLRSNSNIVIAPAKTGRESKRRTAVNITAQENNLLNSNFSLKTQRLKNVVIKLIAPKIELAPAKCKEKIAKSTPSLGCARTWERGGYTVQPVPTPG</sequence>
<dbReference type="EMBL" id="JABJRC010000025">
    <property type="protein sequence ID" value="NOL45938.1"/>
    <property type="molecule type" value="Genomic_DNA"/>
</dbReference>
<accession>A0A7Y4L7S2</accession>
<evidence type="ECO:0000313" key="2">
    <source>
        <dbReference type="Proteomes" id="UP000534306"/>
    </source>
</evidence>
<gene>
    <name evidence="1" type="ORF">HPO96_37425</name>
</gene>
<name>A0A7Y4L7S2_9ACTN</name>